<evidence type="ECO:0000313" key="2">
    <source>
        <dbReference type="EMBL" id="TKB47880.1"/>
    </source>
</evidence>
<keyword evidence="1" id="KW-0732">Signal</keyword>
<dbReference type="RefSeq" id="WP_136734069.1">
    <property type="nucleotide sequence ID" value="NZ_SWDB01000001.1"/>
</dbReference>
<proteinExistence type="predicted"/>
<keyword evidence="3" id="KW-1185">Reference proteome</keyword>
<dbReference type="OrthoDB" id="6401423at2"/>
<feature type="chain" id="PRO_5020874249" evidence="1">
    <location>
        <begin position="18"/>
        <end position="109"/>
    </location>
</feature>
<accession>A0A4U1BAY4</accession>
<protein>
    <submittedName>
        <fullName evidence="2">Uncharacterized protein</fullName>
    </submittedName>
</protein>
<feature type="signal peptide" evidence="1">
    <location>
        <begin position="1"/>
        <end position="17"/>
    </location>
</feature>
<name>A0A4U1BAY4_9GAMM</name>
<reference evidence="2 3" key="1">
    <citation type="submission" date="2019-04" db="EMBL/GenBank/DDBJ databases">
        <title>Thalassotalea guangxiensis sp. nov., isolated from sediment of the coastal wetland.</title>
        <authorList>
            <person name="Zheng S."/>
            <person name="Zhang D."/>
        </authorList>
    </citation>
    <scope>NUCLEOTIDE SEQUENCE [LARGE SCALE GENOMIC DNA]</scope>
    <source>
        <strain evidence="2 3">ZS-4</strain>
    </source>
</reference>
<dbReference type="Proteomes" id="UP000307999">
    <property type="component" value="Unassembled WGS sequence"/>
</dbReference>
<organism evidence="2 3">
    <name type="scientific">Thalassotalea mangrovi</name>
    <dbReference type="NCBI Taxonomy" id="2572245"/>
    <lineage>
        <taxon>Bacteria</taxon>
        <taxon>Pseudomonadati</taxon>
        <taxon>Pseudomonadota</taxon>
        <taxon>Gammaproteobacteria</taxon>
        <taxon>Alteromonadales</taxon>
        <taxon>Colwelliaceae</taxon>
        <taxon>Thalassotalea</taxon>
    </lineage>
</organism>
<comment type="caution">
    <text evidence="2">The sequence shown here is derived from an EMBL/GenBank/DDBJ whole genome shotgun (WGS) entry which is preliminary data.</text>
</comment>
<dbReference type="AlphaFoldDB" id="A0A4U1BAY4"/>
<evidence type="ECO:0000256" key="1">
    <source>
        <dbReference type="SAM" id="SignalP"/>
    </source>
</evidence>
<dbReference type="EMBL" id="SWDB01000001">
    <property type="protein sequence ID" value="TKB47880.1"/>
    <property type="molecule type" value="Genomic_DNA"/>
</dbReference>
<gene>
    <name evidence="2" type="ORF">E8M12_00285</name>
</gene>
<evidence type="ECO:0000313" key="3">
    <source>
        <dbReference type="Proteomes" id="UP000307999"/>
    </source>
</evidence>
<sequence length="109" mass="11945">MKKLLLGLMIAAIAVLAKMNVIFDSSTPEFQRSADTVLTEAMTAVNRLCLEKANGYNDSFDYFSCIDTASAFEDLCRERILSEIPEQLTSPGAVSSNTLRMQKCVVPSS</sequence>